<dbReference type="HOGENOM" id="CLU_1708697_0_0_1"/>
<reference evidence="5 7" key="2">
    <citation type="journal article" date="2013" name="Nature">
        <title>Insights into bilaterian evolution from three spiralian genomes.</title>
        <authorList>
            <person name="Simakov O."/>
            <person name="Marletaz F."/>
            <person name="Cho S.J."/>
            <person name="Edsinger-Gonzales E."/>
            <person name="Havlak P."/>
            <person name="Hellsten U."/>
            <person name="Kuo D.H."/>
            <person name="Larsson T."/>
            <person name="Lv J."/>
            <person name="Arendt D."/>
            <person name="Savage R."/>
            <person name="Osoegawa K."/>
            <person name="de Jong P."/>
            <person name="Grimwood J."/>
            <person name="Chapman J.A."/>
            <person name="Shapiro H."/>
            <person name="Aerts A."/>
            <person name="Otillar R.P."/>
            <person name="Terry A.Y."/>
            <person name="Boore J.L."/>
            <person name="Grigoriev I.V."/>
            <person name="Lindberg D.R."/>
            <person name="Seaver E.C."/>
            <person name="Weisblat D.A."/>
            <person name="Putnam N.H."/>
            <person name="Rokhsar D.S."/>
        </authorList>
    </citation>
    <scope>NUCLEOTIDE SEQUENCE</scope>
    <source>
        <strain evidence="5 7">I ESC-2004</strain>
    </source>
</reference>
<gene>
    <name evidence="5" type="ORF">CAPTEDRAFT_212776</name>
</gene>
<evidence type="ECO:0000256" key="4">
    <source>
        <dbReference type="SAM" id="SignalP"/>
    </source>
</evidence>
<evidence type="ECO:0000313" key="7">
    <source>
        <dbReference type="Proteomes" id="UP000014760"/>
    </source>
</evidence>
<reference evidence="6" key="3">
    <citation type="submission" date="2015-06" db="UniProtKB">
        <authorList>
            <consortium name="EnsemblMetazoa"/>
        </authorList>
    </citation>
    <scope>IDENTIFICATION</scope>
</reference>
<dbReference type="OrthoDB" id="6154004at2759"/>
<evidence type="ECO:0000256" key="3">
    <source>
        <dbReference type="SAM" id="MobiDB-lite"/>
    </source>
</evidence>
<evidence type="ECO:0000256" key="2">
    <source>
        <dbReference type="ARBA" id="ARBA00022966"/>
    </source>
</evidence>
<name>R7U3T8_CAPTE</name>
<evidence type="ECO:0000313" key="6">
    <source>
        <dbReference type="EnsemblMetazoa" id="CapteP212776"/>
    </source>
</evidence>
<dbReference type="STRING" id="283909.R7U3T8"/>
<dbReference type="PANTHER" id="PTHR11412">
    <property type="entry name" value="MACROGLOBULIN / COMPLEMENT"/>
    <property type="match status" value="1"/>
</dbReference>
<dbReference type="EMBL" id="AMQN01025997">
    <property type="status" value="NOT_ANNOTATED_CDS"/>
    <property type="molecule type" value="Genomic_DNA"/>
</dbReference>
<sequence length="154" mass="16957">MRTLIPLLLVAAMTLRGHGQKTESPSPPPTSTPTPKSVDARFVAMSPAVLRPDSDYDISVAILKPEVRIKVTALIYDASKRVDLVSGHGYFTNAQPEILKLKIPMELSATSYKLKLTLIGFEEEVVQEKDIEVKAKSMSLFIQTDKGIYKPGET</sequence>
<accession>R7U3T8</accession>
<dbReference type="Proteomes" id="UP000014760">
    <property type="component" value="Unassembled WGS sequence"/>
</dbReference>
<proteinExistence type="predicted"/>
<evidence type="ECO:0008006" key="8">
    <source>
        <dbReference type="Google" id="ProtNLM"/>
    </source>
</evidence>
<keyword evidence="2" id="KW-0882">Thioester bond</keyword>
<keyword evidence="1 4" id="KW-0732">Signal</keyword>
<organism evidence="5">
    <name type="scientific">Capitella teleta</name>
    <name type="common">Polychaete worm</name>
    <dbReference type="NCBI Taxonomy" id="283909"/>
    <lineage>
        <taxon>Eukaryota</taxon>
        <taxon>Metazoa</taxon>
        <taxon>Spiralia</taxon>
        <taxon>Lophotrochozoa</taxon>
        <taxon>Annelida</taxon>
        <taxon>Polychaeta</taxon>
        <taxon>Sedentaria</taxon>
        <taxon>Scolecida</taxon>
        <taxon>Capitellidae</taxon>
        <taxon>Capitella</taxon>
    </lineage>
</organism>
<feature type="chain" id="PRO_5008787643" description="Macroglobulin domain-containing protein" evidence="4">
    <location>
        <begin position="20"/>
        <end position="154"/>
    </location>
</feature>
<evidence type="ECO:0000313" key="5">
    <source>
        <dbReference type="EMBL" id="ELU00659.1"/>
    </source>
</evidence>
<dbReference type="Gene3D" id="2.60.40.2950">
    <property type="match status" value="1"/>
</dbReference>
<reference evidence="7" key="1">
    <citation type="submission" date="2012-12" db="EMBL/GenBank/DDBJ databases">
        <authorList>
            <person name="Hellsten U."/>
            <person name="Grimwood J."/>
            <person name="Chapman J.A."/>
            <person name="Shapiro H."/>
            <person name="Aerts A."/>
            <person name="Otillar R.P."/>
            <person name="Terry A.Y."/>
            <person name="Boore J.L."/>
            <person name="Simakov O."/>
            <person name="Marletaz F."/>
            <person name="Cho S.-J."/>
            <person name="Edsinger-Gonzales E."/>
            <person name="Havlak P."/>
            <person name="Kuo D.-H."/>
            <person name="Larsson T."/>
            <person name="Lv J."/>
            <person name="Arendt D."/>
            <person name="Savage R."/>
            <person name="Osoegawa K."/>
            <person name="de Jong P."/>
            <person name="Lindberg D.R."/>
            <person name="Seaver E.C."/>
            <person name="Weisblat D.A."/>
            <person name="Putnam N.H."/>
            <person name="Grigoriev I.V."/>
            <person name="Rokhsar D.S."/>
        </authorList>
    </citation>
    <scope>NUCLEOTIDE SEQUENCE</scope>
    <source>
        <strain evidence="7">I ESC-2004</strain>
    </source>
</reference>
<feature type="signal peptide" evidence="4">
    <location>
        <begin position="1"/>
        <end position="19"/>
    </location>
</feature>
<keyword evidence="7" id="KW-1185">Reference proteome</keyword>
<dbReference type="EnsemblMetazoa" id="CapteT212776">
    <property type="protein sequence ID" value="CapteP212776"/>
    <property type="gene ID" value="CapteG212776"/>
</dbReference>
<dbReference type="AlphaFoldDB" id="R7U3T8"/>
<dbReference type="EMBL" id="KB305794">
    <property type="protein sequence ID" value="ELU00659.1"/>
    <property type="molecule type" value="Genomic_DNA"/>
</dbReference>
<feature type="region of interest" description="Disordered" evidence="3">
    <location>
        <begin position="18"/>
        <end position="37"/>
    </location>
</feature>
<evidence type="ECO:0000256" key="1">
    <source>
        <dbReference type="ARBA" id="ARBA00022729"/>
    </source>
</evidence>
<protein>
    <recommendedName>
        <fullName evidence="8">Macroglobulin domain-containing protein</fullName>
    </recommendedName>
</protein>
<dbReference type="PANTHER" id="PTHR11412:SF136">
    <property type="entry name" value="CD109 ANTIGEN"/>
    <property type="match status" value="1"/>
</dbReference>
<dbReference type="InterPro" id="IPR050473">
    <property type="entry name" value="A2M/Complement_sys"/>
</dbReference>
<feature type="non-terminal residue" evidence="5">
    <location>
        <position position="154"/>
    </location>
</feature>